<keyword evidence="1" id="KW-0732">Signal</keyword>
<dbReference type="OrthoDB" id="5588482at2759"/>
<gene>
    <name evidence="2" type="ORF">CYLTODRAFT_402592</name>
</gene>
<proteinExistence type="predicted"/>
<evidence type="ECO:0000256" key="1">
    <source>
        <dbReference type="SAM" id="SignalP"/>
    </source>
</evidence>
<dbReference type="AlphaFoldDB" id="A0A0D7B2X9"/>
<accession>A0A0D7B2X9</accession>
<evidence type="ECO:0000313" key="3">
    <source>
        <dbReference type="Proteomes" id="UP000054007"/>
    </source>
</evidence>
<sequence length="302" mass="30911">MFASIAVISALATVVVGQSASASAASAIPTDASTKCQTFLKTLNSDKTIDSCATSIVSSSSSFNPGNYTDTPTKDSVTKVLDSLCAKTCDESAIRSSLTDFYAACTDELTSKSVDDVLLSYDVLYSLVPFKTALCSKNDGGNYCLLSSSTSTSSAAVNAVVGSSSDASSYLIDTKDVSKRAEAEIQTPNATTFRESNVLYLFLNASSSSSTLCTSCTTNIMSAYIDFEASMPYAPGLAQSPLMVGQSDLYSGIKSVCGDGFLSSAVKAAGGISSDGTNGAAARKIEGGVLGALSLALLSVLL</sequence>
<dbReference type="EMBL" id="KN880667">
    <property type="protein sequence ID" value="KIY63881.1"/>
    <property type="molecule type" value="Genomic_DNA"/>
</dbReference>
<evidence type="ECO:0000313" key="2">
    <source>
        <dbReference type="EMBL" id="KIY63881.1"/>
    </source>
</evidence>
<protein>
    <submittedName>
        <fullName evidence="2">Uncharacterized protein</fullName>
    </submittedName>
</protein>
<keyword evidence="3" id="KW-1185">Reference proteome</keyword>
<feature type="chain" id="PRO_5002316907" evidence="1">
    <location>
        <begin position="18"/>
        <end position="302"/>
    </location>
</feature>
<name>A0A0D7B2X9_9AGAR</name>
<reference evidence="2 3" key="1">
    <citation type="journal article" date="2015" name="Fungal Genet. Biol.">
        <title>Evolution of novel wood decay mechanisms in Agaricales revealed by the genome sequences of Fistulina hepatica and Cylindrobasidium torrendii.</title>
        <authorList>
            <person name="Floudas D."/>
            <person name="Held B.W."/>
            <person name="Riley R."/>
            <person name="Nagy L.G."/>
            <person name="Koehler G."/>
            <person name="Ransdell A.S."/>
            <person name="Younus H."/>
            <person name="Chow J."/>
            <person name="Chiniquy J."/>
            <person name="Lipzen A."/>
            <person name="Tritt A."/>
            <person name="Sun H."/>
            <person name="Haridas S."/>
            <person name="LaButti K."/>
            <person name="Ohm R.A."/>
            <person name="Kues U."/>
            <person name="Blanchette R.A."/>
            <person name="Grigoriev I.V."/>
            <person name="Minto R.E."/>
            <person name="Hibbett D.S."/>
        </authorList>
    </citation>
    <scope>NUCLEOTIDE SEQUENCE [LARGE SCALE GENOMIC DNA]</scope>
    <source>
        <strain evidence="2 3">FP15055 ss-10</strain>
    </source>
</reference>
<feature type="signal peptide" evidence="1">
    <location>
        <begin position="1"/>
        <end position="17"/>
    </location>
</feature>
<dbReference type="Proteomes" id="UP000054007">
    <property type="component" value="Unassembled WGS sequence"/>
</dbReference>
<organism evidence="2 3">
    <name type="scientific">Cylindrobasidium torrendii FP15055 ss-10</name>
    <dbReference type="NCBI Taxonomy" id="1314674"/>
    <lineage>
        <taxon>Eukaryota</taxon>
        <taxon>Fungi</taxon>
        <taxon>Dikarya</taxon>
        <taxon>Basidiomycota</taxon>
        <taxon>Agaricomycotina</taxon>
        <taxon>Agaricomycetes</taxon>
        <taxon>Agaricomycetidae</taxon>
        <taxon>Agaricales</taxon>
        <taxon>Marasmiineae</taxon>
        <taxon>Physalacriaceae</taxon>
        <taxon>Cylindrobasidium</taxon>
    </lineage>
</organism>